<accession>A0A367VJH1</accession>
<keyword evidence="2" id="KW-0732">Signal</keyword>
<sequence>MLSRAIKNRTGHRLWGRALIVALAVILFSVSLPARASTASGDGAETQQDKEPAVPEIPDTVVVPDPVSLTVVLRKSGAIRQMVFNIWLEATNKQAVGVIEQRLPKVINAFLVDLQRLMYRDTEHRFETREPGKRGFKYTAPALLPPPPPKTEEELAAEAEAAEQAKENGEEITKEPPFSPFQPAGNRYFAALQNKLLRTAQGVLPPDTLRSVQIRMFYDFWPGDVKKR</sequence>
<protein>
    <submittedName>
        <fullName evidence="3">Uncharacterized protein</fullName>
    </submittedName>
</protein>
<reference evidence="3 4" key="1">
    <citation type="submission" date="2014-07" db="EMBL/GenBank/DDBJ databases">
        <title>Draft genome sequence of Thalassospira profundimaris R8-17.</title>
        <authorList>
            <person name="Lai Q."/>
            <person name="Shao Z."/>
        </authorList>
    </citation>
    <scope>NUCLEOTIDE SEQUENCE [LARGE SCALE GENOMIC DNA]</scope>
    <source>
        <strain evidence="3 4">R8-17</strain>
    </source>
</reference>
<feature type="compositionally biased region" description="Basic and acidic residues" evidence="1">
    <location>
        <begin position="163"/>
        <end position="174"/>
    </location>
</feature>
<evidence type="ECO:0000256" key="2">
    <source>
        <dbReference type="SAM" id="SignalP"/>
    </source>
</evidence>
<feature type="signal peptide" evidence="2">
    <location>
        <begin position="1"/>
        <end position="36"/>
    </location>
</feature>
<evidence type="ECO:0000256" key="1">
    <source>
        <dbReference type="SAM" id="MobiDB-lite"/>
    </source>
</evidence>
<name>A0A367VJH1_9PROT</name>
<feature type="region of interest" description="Disordered" evidence="1">
    <location>
        <begin position="161"/>
        <end position="181"/>
    </location>
</feature>
<gene>
    <name evidence="3" type="ORF">TH6_06850</name>
</gene>
<organism evidence="3 4">
    <name type="scientific">Thalassospira profundimaris</name>
    <dbReference type="NCBI Taxonomy" id="502049"/>
    <lineage>
        <taxon>Bacteria</taxon>
        <taxon>Pseudomonadati</taxon>
        <taxon>Pseudomonadota</taxon>
        <taxon>Alphaproteobacteria</taxon>
        <taxon>Rhodospirillales</taxon>
        <taxon>Thalassospiraceae</taxon>
        <taxon>Thalassospira</taxon>
    </lineage>
</organism>
<feature type="region of interest" description="Disordered" evidence="1">
    <location>
        <begin position="38"/>
        <end position="59"/>
    </location>
</feature>
<proteinExistence type="predicted"/>
<dbReference type="EMBL" id="JPWB01000002">
    <property type="protein sequence ID" value="RCK24400.1"/>
    <property type="molecule type" value="Genomic_DNA"/>
</dbReference>
<dbReference type="Proteomes" id="UP000253061">
    <property type="component" value="Unassembled WGS sequence"/>
</dbReference>
<dbReference type="RefSeq" id="WP_062956854.1">
    <property type="nucleotide sequence ID" value="NZ_JPWB01000002.1"/>
</dbReference>
<dbReference type="AlphaFoldDB" id="A0A367VJH1"/>
<feature type="chain" id="PRO_5016793574" evidence="2">
    <location>
        <begin position="37"/>
        <end position="228"/>
    </location>
</feature>
<evidence type="ECO:0000313" key="3">
    <source>
        <dbReference type="EMBL" id="RCK24400.1"/>
    </source>
</evidence>
<evidence type="ECO:0000313" key="4">
    <source>
        <dbReference type="Proteomes" id="UP000253061"/>
    </source>
</evidence>
<comment type="caution">
    <text evidence="3">The sequence shown here is derived from an EMBL/GenBank/DDBJ whole genome shotgun (WGS) entry which is preliminary data.</text>
</comment>